<keyword evidence="3 5" id="KW-1133">Transmembrane helix</keyword>
<dbReference type="PROSITE" id="PS00217">
    <property type="entry name" value="SUGAR_TRANSPORT_2"/>
    <property type="match status" value="1"/>
</dbReference>
<dbReference type="HOGENOM" id="CLU_001265_46_6_2"/>
<dbReference type="GO" id="GO:0046943">
    <property type="term" value="F:carboxylic acid transmembrane transporter activity"/>
    <property type="evidence" value="ECO:0007669"/>
    <property type="project" value="TreeGrafter"/>
</dbReference>
<reference evidence="7 8" key="2">
    <citation type="journal article" date="2014" name="Int. J. Syst. Evol. Microbiol.">
        <title>Methanobacterium paludis sp. nov. and a novel strain of Methanobacterium lacus isolated from northern peatlands.</title>
        <authorList>
            <person name="Cadillo-Quiroz H."/>
            <person name="Brauer S.L."/>
            <person name="Goodson N."/>
            <person name="Yavitt J.B."/>
            <person name="Zinder S.H."/>
        </authorList>
    </citation>
    <scope>NUCLEOTIDE SEQUENCE [LARGE SCALE GENOMIC DNA]</scope>
    <source>
        <strain evidence="7 8">AL-21</strain>
    </source>
</reference>
<evidence type="ECO:0000256" key="4">
    <source>
        <dbReference type="ARBA" id="ARBA00023136"/>
    </source>
</evidence>
<dbReference type="PROSITE" id="PS50850">
    <property type="entry name" value="MFS"/>
    <property type="match status" value="1"/>
</dbReference>
<comment type="subcellular location">
    <subcellularLocation>
        <location evidence="1">Membrane</location>
        <topology evidence="1">Multi-pass membrane protein</topology>
    </subcellularLocation>
</comment>
<dbReference type="InterPro" id="IPR020846">
    <property type="entry name" value="MFS_dom"/>
</dbReference>
<dbReference type="Gene3D" id="1.20.1250.20">
    <property type="entry name" value="MFS general substrate transporter like domains"/>
    <property type="match status" value="1"/>
</dbReference>
<dbReference type="PANTHER" id="PTHR23508">
    <property type="entry name" value="CARBOXYLIC ACID TRANSPORTER PROTEIN HOMOLOG"/>
    <property type="match status" value="1"/>
</dbReference>
<dbReference type="Pfam" id="PF00083">
    <property type="entry name" value="Sugar_tr"/>
    <property type="match status" value="1"/>
</dbReference>
<dbReference type="InterPro" id="IPR005828">
    <property type="entry name" value="MFS_sugar_transport-like"/>
</dbReference>
<dbReference type="InterPro" id="IPR005829">
    <property type="entry name" value="Sugar_transporter_CS"/>
</dbReference>
<gene>
    <name evidence="7" type="ordered locus">Metbo_0048</name>
</gene>
<evidence type="ECO:0000313" key="7">
    <source>
        <dbReference type="EMBL" id="ADZ08301.1"/>
    </source>
</evidence>
<feature type="domain" description="Major facilitator superfamily (MFS) profile" evidence="6">
    <location>
        <begin position="17"/>
        <end position="411"/>
    </location>
</feature>
<dbReference type="SUPFAM" id="SSF103473">
    <property type="entry name" value="MFS general substrate transporter"/>
    <property type="match status" value="1"/>
</dbReference>
<feature type="transmembrane region" description="Helical" evidence="5">
    <location>
        <begin position="83"/>
        <end position="102"/>
    </location>
</feature>
<evidence type="ECO:0000256" key="1">
    <source>
        <dbReference type="ARBA" id="ARBA00004141"/>
    </source>
</evidence>
<keyword evidence="2 5" id="KW-0812">Transmembrane</keyword>
<feature type="transmembrane region" description="Helical" evidence="5">
    <location>
        <begin position="20"/>
        <end position="40"/>
    </location>
</feature>
<dbReference type="EMBL" id="CP002551">
    <property type="protein sequence ID" value="ADZ08301.1"/>
    <property type="molecule type" value="Genomic_DNA"/>
</dbReference>
<feature type="transmembrane region" description="Helical" evidence="5">
    <location>
        <begin position="150"/>
        <end position="167"/>
    </location>
</feature>
<dbReference type="GO" id="GO:0005886">
    <property type="term" value="C:plasma membrane"/>
    <property type="evidence" value="ECO:0007669"/>
    <property type="project" value="TreeGrafter"/>
</dbReference>
<dbReference type="OrthoDB" id="117970at2157"/>
<evidence type="ECO:0000256" key="5">
    <source>
        <dbReference type="SAM" id="Phobius"/>
    </source>
</evidence>
<protein>
    <submittedName>
        <fullName evidence="7">Major facilitator superfamily MFS_1</fullName>
    </submittedName>
</protein>
<feature type="transmembrane region" description="Helical" evidence="5">
    <location>
        <begin position="324"/>
        <end position="345"/>
    </location>
</feature>
<dbReference type="KEGG" id="mel:Metbo_0048"/>
<dbReference type="Proteomes" id="UP000007490">
    <property type="component" value="Chromosome"/>
</dbReference>
<name>F0T6R8_METLA</name>
<feature type="transmembrane region" description="Helical" evidence="5">
    <location>
        <begin position="267"/>
        <end position="287"/>
    </location>
</feature>
<evidence type="ECO:0000256" key="2">
    <source>
        <dbReference type="ARBA" id="ARBA00022692"/>
    </source>
</evidence>
<proteinExistence type="predicted"/>
<dbReference type="AlphaFoldDB" id="F0T6R8"/>
<dbReference type="eggNOG" id="arCOG02682">
    <property type="taxonomic scope" value="Archaea"/>
</dbReference>
<accession>F0T6R8</accession>
<feature type="transmembrane region" description="Helical" evidence="5">
    <location>
        <begin position="390"/>
        <end position="407"/>
    </location>
</feature>
<feature type="transmembrane region" description="Helical" evidence="5">
    <location>
        <begin position="230"/>
        <end position="247"/>
    </location>
</feature>
<feature type="transmembrane region" description="Helical" evidence="5">
    <location>
        <begin position="52"/>
        <end position="74"/>
    </location>
</feature>
<dbReference type="InterPro" id="IPR036259">
    <property type="entry name" value="MFS_trans_sf"/>
</dbReference>
<reference evidence="8" key="1">
    <citation type="submission" date="2011-02" db="EMBL/GenBank/DDBJ databases">
        <title>Complete sequence of Methanobacterium sp. AL-21.</title>
        <authorList>
            <consortium name="US DOE Joint Genome Institute"/>
            <person name="Lucas S."/>
            <person name="Copeland A."/>
            <person name="Lapidus A."/>
            <person name="Cheng J.-F."/>
            <person name="Goodwin L."/>
            <person name="Pitluck S."/>
            <person name="Chertkov O."/>
            <person name="Detter J.C."/>
            <person name="Han C."/>
            <person name="Tapia R."/>
            <person name="Land M."/>
            <person name="Hauser L."/>
            <person name="Kyrpides N."/>
            <person name="Ivanova N."/>
            <person name="Mikhailova N."/>
            <person name="Pagani I."/>
            <person name="Cadillo-Quiroz H."/>
            <person name="Imachi H."/>
            <person name="Zinder S."/>
            <person name="Liu W."/>
            <person name="Woyke T."/>
        </authorList>
    </citation>
    <scope>NUCLEOTIDE SEQUENCE [LARGE SCALE GENOMIC DNA]</scope>
    <source>
        <strain evidence="8">AL-21</strain>
    </source>
</reference>
<keyword evidence="8" id="KW-1185">Reference proteome</keyword>
<dbReference type="STRING" id="877455.Metbo_0048"/>
<sequence length="419" mass="46481">MSLLNQHKKLNSIHYRIFGISWAGWVFDFYDLILFTFLIIPIGHELNLSTIMLSYALSASILAAAVGGVIFGVLADKYGRKPVLQWTIVIYSIGTFLCAFSTNLETLILFRIITGLGVGGEWATGQTYVNETFPAHLRGKFGSLLQTGNPVGFILAALVGGFLAPIIGWREAFFVSVIPAILVIFIRRKIPESDVWIMNNVSSGKNRVKKTLLNKKNQFFELFTKKYRKLFFKALLLAILGSSAYWFTYSWLPTYLLQQNISISKSALWIIVNQVGGIIGLLIFGFIADKFGRRPAFSIFATTMAFGLIMITIFWSNIQAYPPFIFIFMFIIGIGTGIYGGYGPIVSELFPTEIRSTALGAGFNLARGTQFLTPIILAGIAIYYGLGSGIFLGSIFALSVAIFIWTFPETKGIELESLE</sequence>
<keyword evidence="4 5" id="KW-0472">Membrane</keyword>
<evidence type="ECO:0000259" key="6">
    <source>
        <dbReference type="PROSITE" id="PS50850"/>
    </source>
</evidence>
<feature type="transmembrane region" description="Helical" evidence="5">
    <location>
        <begin position="299"/>
        <end position="318"/>
    </location>
</feature>
<organism evidence="7 8">
    <name type="scientific">Methanobacterium lacus (strain AL-21)</name>
    <dbReference type="NCBI Taxonomy" id="877455"/>
    <lineage>
        <taxon>Archaea</taxon>
        <taxon>Methanobacteriati</taxon>
        <taxon>Methanobacteriota</taxon>
        <taxon>Methanomada group</taxon>
        <taxon>Methanobacteria</taxon>
        <taxon>Methanobacteriales</taxon>
        <taxon>Methanobacteriaceae</taxon>
        <taxon>Methanobacterium</taxon>
    </lineage>
</organism>
<dbReference type="RefSeq" id="WP_013643652.1">
    <property type="nucleotide sequence ID" value="NC_015216.1"/>
</dbReference>
<evidence type="ECO:0000313" key="8">
    <source>
        <dbReference type="Proteomes" id="UP000007490"/>
    </source>
</evidence>
<evidence type="ECO:0000256" key="3">
    <source>
        <dbReference type="ARBA" id="ARBA00022989"/>
    </source>
</evidence>
<dbReference type="PANTHER" id="PTHR23508:SF10">
    <property type="entry name" value="CARBOXYLIC ACID TRANSPORTER PROTEIN HOMOLOG"/>
    <property type="match status" value="1"/>
</dbReference>
<dbReference type="GeneID" id="10276471"/>